<dbReference type="EMBL" id="MUKV01000002">
    <property type="protein sequence ID" value="OQS43506.1"/>
    <property type="molecule type" value="Genomic_DNA"/>
</dbReference>
<feature type="transmembrane region" description="Helical" evidence="5">
    <location>
        <begin position="129"/>
        <end position="153"/>
    </location>
</feature>
<accession>A0A1W0D933</accession>
<feature type="transmembrane region" description="Helical" evidence="5">
    <location>
        <begin position="394"/>
        <end position="425"/>
    </location>
</feature>
<feature type="transmembrane region" description="Helical" evidence="5">
    <location>
        <begin position="264"/>
        <end position="287"/>
    </location>
</feature>
<feature type="transmembrane region" description="Helical" evidence="5">
    <location>
        <begin position="212"/>
        <end position="234"/>
    </location>
</feature>
<dbReference type="Proteomes" id="UP000192721">
    <property type="component" value="Unassembled WGS sequence"/>
</dbReference>
<feature type="transmembrane region" description="Helical" evidence="5">
    <location>
        <begin position="340"/>
        <end position="373"/>
    </location>
</feature>
<feature type="transmembrane region" description="Helical" evidence="5">
    <location>
        <begin position="299"/>
        <end position="320"/>
    </location>
</feature>
<dbReference type="Pfam" id="PF00916">
    <property type="entry name" value="Sulfate_transp"/>
    <property type="match status" value="1"/>
</dbReference>
<dbReference type="NCBIfam" id="TIGR00815">
    <property type="entry name" value="sulP"/>
    <property type="match status" value="1"/>
</dbReference>
<evidence type="ECO:0000259" key="6">
    <source>
        <dbReference type="PROSITE" id="PS50801"/>
    </source>
</evidence>
<sequence>MRFGLPGWLRGYRRAYLPGDLGAGLVVTLLLAPQGLAYALVAGLPAQAGLYASIAPLLIYALAGRSHAQSVGPMAMTSLLVAATLTRLAEPGSGDYLALAIGLALLSGAMLAALGLLRLGFIADLLSEPVLAAFTSASALLIVLSQLGSLLGVQAGGASLPQLLAGLWKAVDGLNPLALLFGAAALAMLLLARWLGEPLLRRCGLGGPARQLWLRLAPLLAVLLGMALVAGLGLRSALPVVGEIPPGLPAPTWPGLSLDQWSQLALPAFFIALINYVQSLAVAQALAQRRGDEVDPDRELLALGLCNIGAGLSGGFPVTGGLTRSMVNAEAGAQTQLASVVAALGIMLLASFAAGALAMLPLAVLAAMIIASVSAMIRFDSLRLAWRIDRADAAAFALTFILVLWLGVDSGIVAGVLMSLAAMLWRSSRPHIAELGRLPGSHHFRNRLRFAVESLPGALFLRVDESLFFGNARQVRGEVLRRLAAQAGATRLVLIMSAVNRVDTSALLMLARLDAELAARGVTLHLAEIKGPVTQRMESGGLLAGFAGRVHLSAQAAWEALAAPRRGGGEAHTL</sequence>
<reference evidence="7 8" key="1">
    <citation type="submission" date="2017-02" db="EMBL/GenBank/DDBJ databases">
        <title>Chromobacterium haemolyticum H5244.</title>
        <authorList>
            <person name="Gulvik C.A."/>
        </authorList>
    </citation>
    <scope>NUCLEOTIDE SEQUENCE [LARGE SCALE GENOMIC DNA]</scope>
    <source>
        <strain evidence="7 8">H5244</strain>
    </source>
</reference>
<comment type="caution">
    <text evidence="7">The sequence shown here is derived from an EMBL/GenBank/DDBJ whole genome shotgun (WGS) entry which is preliminary data.</text>
</comment>
<evidence type="ECO:0000256" key="2">
    <source>
        <dbReference type="ARBA" id="ARBA00022692"/>
    </source>
</evidence>
<evidence type="ECO:0000256" key="1">
    <source>
        <dbReference type="ARBA" id="ARBA00004141"/>
    </source>
</evidence>
<protein>
    <submittedName>
        <fullName evidence="7">Sulfate transporter</fullName>
    </submittedName>
</protein>
<evidence type="ECO:0000256" key="3">
    <source>
        <dbReference type="ARBA" id="ARBA00022989"/>
    </source>
</evidence>
<dbReference type="PROSITE" id="PS50801">
    <property type="entry name" value="STAS"/>
    <property type="match status" value="1"/>
</dbReference>
<feature type="transmembrane region" description="Helical" evidence="5">
    <location>
        <begin position="173"/>
        <end position="192"/>
    </location>
</feature>
<dbReference type="GO" id="GO:0016020">
    <property type="term" value="C:membrane"/>
    <property type="evidence" value="ECO:0007669"/>
    <property type="project" value="UniProtKB-SubCell"/>
</dbReference>
<gene>
    <name evidence="7" type="ORF">B0T45_01980</name>
</gene>
<evidence type="ECO:0000313" key="8">
    <source>
        <dbReference type="Proteomes" id="UP000192721"/>
    </source>
</evidence>
<dbReference type="PANTHER" id="PTHR11814">
    <property type="entry name" value="SULFATE TRANSPORTER"/>
    <property type="match status" value="1"/>
</dbReference>
<feature type="transmembrane region" description="Helical" evidence="5">
    <location>
        <begin position="21"/>
        <end position="40"/>
    </location>
</feature>
<dbReference type="Pfam" id="PF01740">
    <property type="entry name" value="STAS"/>
    <property type="match status" value="1"/>
</dbReference>
<keyword evidence="3 5" id="KW-1133">Transmembrane helix</keyword>
<organism evidence="7 8">
    <name type="scientific">Chromobacterium haemolyticum</name>
    <dbReference type="NCBI Taxonomy" id="394935"/>
    <lineage>
        <taxon>Bacteria</taxon>
        <taxon>Pseudomonadati</taxon>
        <taxon>Pseudomonadota</taxon>
        <taxon>Betaproteobacteria</taxon>
        <taxon>Neisseriales</taxon>
        <taxon>Chromobacteriaceae</taxon>
        <taxon>Chromobacterium</taxon>
    </lineage>
</organism>
<keyword evidence="4 5" id="KW-0472">Membrane</keyword>
<dbReference type="Gene3D" id="3.30.750.24">
    <property type="entry name" value="STAS domain"/>
    <property type="match status" value="1"/>
</dbReference>
<comment type="subcellular location">
    <subcellularLocation>
        <location evidence="1">Membrane</location>
        <topology evidence="1">Multi-pass membrane protein</topology>
    </subcellularLocation>
</comment>
<feature type="domain" description="STAS" evidence="6">
    <location>
        <begin position="448"/>
        <end position="564"/>
    </location>
</feature>
<evidence type="ECO:0000313" key="7">
    <source>
        <dbReference type="EMBL" id="OQS43506.1"/>
    </source>
</evidence>
<dbReference type="SUPFAM" id="SSF52091">
    <property type="entry name" value="SpoIIaa-like"/>
    <property type="match status" value="1"/>
</dbReference>
<proteinExistence type="predicted"/>
<dbReference type="AlphaFoldDB" id="A0A1W0D933"/>
<dbReference type="RefSeq" id="WP_081554406.1">
    <property type="nucleotide sequence ID" value="NZ_MUKV01000002.1"/>
</dbReference>
<dbReference type="InterPro" id="IPR036513">
    <property type="entry name" value="STAS_dom_sf"/>
</dbReference>
<dbReference type="InterPro" id="IPR002645">
    <property type="entry name" value="STAS_dom"/>
</dbReference>
<dbReference type="InterPro" id="IPR011547">
    <property type="entry name" value="SLC26A/SulP_dom"/>
</dbReference>
<name>A0A1W0D933_9NEIS</name>
<evidence type="ECO:0000256" key="5">
    <source>
        <dbReference type="SAM" id="Phobius"/>
    </source>
</evidence>
<dbReference type="InterPro" id="IPR001902">
    <property type="entry name" value="SLC26A/SulP_fam"/>
</dbReference>
<dbReference type="GO" id="GO:0055085">
    <property type="term" value="P:transmembrane transport"/>
    <property type="evidence" value="ECO:0007669"/>
    <property type="project" value="InterPro"/>
</dbReference>
<keyword evidence="2 5" id="KW-0812">Transmembrane</keyword>
<feature type="transmembrane region" description="Helical" evidence="5">
    <location>
        <begin position="96"/>
        <end position="117"/>
    </location>
</feature>
<dbReference type="CDD" id="cd07042">
    <property type="entry name" value="STAS_SulP_like_sulfate_transporter"/>
    <property type="match status" value="1"/>
</dbReference>
<evidence type="ECO:0000256" key="4">
    <source>
        <dbReference type="ARBA" id="ARBA00023136"/>
    </source>
</evidence>